<keyword evidence="3" id="KW-0053">Apoptosis</keyword>
<feature type="region of interest" description="Disordered" evidence="9">
    <location>
        <begin position="1"/>
        <end position="20"/>
    </location>
</feature>
<feature type="domain" description="Cysteine/serine-rich nuclear protein N-terminal" evidence="10">
    <location>
        <begin position="512"/>
        <end position="682"/>
    </location>
</feature>
<dbReference type="Pfam" id="PF16019">
    <property type="entry name" value="CSRNP_N"/>
    <property type="match status" value="1"/>
</dbReference>
<dbReference type="Proteomes" id="UP000079169">
    <property type="component" value="Unplaced"/>
</dbReference>
<sequence length="686" mass="75789">MKEPTEDPVENVPEQSNVEENLQIVANKTEENDKVGQINESCDRANSGDCSNVEKTVSTSTDTDTGYSNVNETSSSKYTEALDKARINNVDNVIDENLSVQLVNNQINVLANDKTNQPNNEHSHTEEERKTILSNVLESNEEVDINKESAVIDHDESKQVVDENESLETPCVNTPANVETNTDSSLDLAANNKEQCSSSVEKLNIPPKAINEQNDSDSTTCTDQVKTEVVTNVCEVIGKTVAKEILEHILEKVIDSHEHVKPEDKAESFGEPKEEAGKEEEKDEKEYFSSKSSQRSEDDDEVEKSDGSDSGIGSELIDEVITKSSSDSSSTTSSDEFATGNGEQEVTSAESWVTPCISFSEMSEIDFSGTPRLSMPTFDDLTRSPCDVFATEGNKLDYVRGEKKDFSDNGTDQSGEPEDTAEPQWKSSSIQETNGRTNLTSPEVSKDHDSDEDIDISSIDDDEVKPEVPYISSSLLQEIPSIPSTSRQTSFKSNLKRPHQNVAYESELPPAKKKKGITFDTVSVYYFPRMQGFTCVPSQGGSTLGMSWHHSHVQTFTLSQYALEQRRVHQRMARSPHCSVESAGSISGCDSNDDSDSDEQFSDQDFDSDSSYTLQPVKIRQRRAMLRAAGVDKIDPTEKNQCKQIRISREFCGCACEGYCDPEICACALAGIKCQVMNLGFLRVCM</sequence>
<keyword evidence="7" id="KW-0804">Transcription</keyword>
<feature type="region of interest" description="Disordered" evidence="9">
    <location>
        <begin position="390"/>
        <end position="463"/>
    </location>
</feature>
<dbReference type="PANTHER" id="PTHR13580:SF9">
    <property type="entry name" value="AXIN1 UP-REGULATED 1, ISOFORM A"/>
    <property type="match status" value="1"/>
</dbReference>
<dbReference type="CTD" id="33419"/>
<feature type="compositionally biased region" description="Polar residues" evidence="9">
    <location>
        <begin position="341"/>
        <end position="350"/>
    </location>
</feature>
<feature type="region of interest" description="Disordered" evidence="9">
    <location>
        <begin position="479"/>
        <end position="498"/>
    </location>
</feature>
<evidence type="ECO:0000256" key="3">
    <source>
        <dbReference type="ARBA" id="ARBA00022703"/>
    </source>
</evidence>
<dbReference type="GeneID" id="103510762"/>
<dbReference type="STRING" id="121845.A0A3Q0IW91"/>
<evidence type="ECO:0000256" key="2">
    <source>
        <dbReference type="ARBA" id="ARBA00008548"/>
    </source>
</evidence>
<feature type="compositionally biased region" description="Polar residues" evidence="9">
    <location>
        <begin position="425"/>
        <end position="443"/>
    </location>
</feature>
<keyword evidence="4" id="KW-0805">Transcription regulation</keyword>
<feature type="compositionally biased region" description="Acidic residues" evidence="9">
    <location>
        <begin position="450"/>
        <end position="463"/>
    </location>
</feature>
<keyword evidence="8" id="KW-0539">Nucleus</keyword>
<evidence type="ECO:0000256" key="9">
    <source>
        <dbReference type="SAM" id="MobiDB-lite"/>
    </source>
</evidence>
<evidence type="ECO:0000256" key="1">
    <source>
        <dbReference type="ARBA" id="ARBA00004123"/>
    </source>
</evidence>
<evidence type="ECO:0000313" key="12">
    <source>
        <dbReference type="RefSeq" id="XP_026680527.1"/>
    </source>
</evidence>
<comment type="similarity">
    <text evidence="2">Belongs to the AXUD1 family.</text>
</comment>
<dbReference type="PANTHER" id="PTHR13580">
    <property type="entry name" value="TGF-BETA INDUCED APOPTOSIS PROTEIN"/>
    <property type="match status" value="1"/>
</dbReference>
<evidence type="ECO:0000256" key="8">
    <source>
        <dbReference type="ARBA" id="ARBA00023242"/>
    </source>
</evidence>
<protein>
    <submittedName>
        <fullName evidence="12">Dentin sialophosphoprotein isoform X1</fullName>
    </submittedName>
</protein>
<proteinExistence type="inferred from homology"/>
<gene>
    <name evidence="12" type="primary">LOC103510762</name>
</gene>
<dbReference type="RefSeq" id="XP_026680527.1">
    <property type="nucleotide sequence ID" value="XM_026824726.1"/>
</dbReference>
<evidence type="ECO:0000313" key="11">
    <source>
        <dbReference type="Proteomes" id="UP000079169"/>
    </source>
</evidence>
<feature type="compositionally biased region" description="Polar residues" evidence="9">
    <location>
        <begin position="48"/>
        <end position="72"/>
    </location>
</feature>
<evidence type="ECO:0000256" key="4">
    <source>
        <dbReference type="ARBA" id="ARBA00023015"/>
    </source>
</evidence>
<keyword evidence="5" id="KW-0238">DNA-binding</keyword>
<dbReference type="GO" id="GO:0005634">
    <property type="term" value="C:nucleus"/>
    <property type="evidence" value="ECO:0007669"/>
    <property type="project" value="UniProtKB-SubCell"/>
</dbReference>
<dbReference type="GO" id="GO:0000981">
    <property type="term" value="F:DNA-binding transcription factor activity, RNA polymerase II-specific"/>
    <property type="evidence" value="ECO:0007669"/>
    <property type="project" value="TreeGrafter"/>
</dbReference>
<name>A0A3Q0IW91_DIACI</name>
<feature type="compositionally biased region" description="Basic and acidic residues" evidence="9">
    <location>
        <begin position="259"/>
        <end position="288"/>
    </location>
</feature>
<reference evidence="12" key="1">
    <citation type="submission" date="2025-08" db="UniProtKB">
        <authorList>
            <consortium name="RefSeq"/>
        </authorList>
    </citation>
    <scope>IDENTIFICATION</scope>
</reference>
<comment type="subcellular location">
    <subcellularLocation>
        <location evidence="1">Nucleus</location>
    </subcellularLocation>
</comment>
<feature type="compositionally biased region" description="Basic and acidic residues" evidence="9">
    <location>
        <begin position="394"/>
        <end position="407"/>
    </location>
</feature>
<dbReference type="PRINTS" id="PR02031">
    <property type="entry name" value="CYSSERRICHNP"/>
</dbReference>
<dbReference type="AlphaFoldDB" id="A0A3Q0IW91"/>
<dbReference type="KEGG" id="dci:103510762"/>
<accession>A0A3Q0IW91</accession>
<feature type="region of interest" description="Disordered" evidence="9">
    <location>
        <begin position="259"/>
        <end position="350"/>
    </location>
</feature>
<evidence type="ECO:0000256" key="7">
    <source>
        <dbReference type="ARBA" id="ARBA00023163"/>
    </source>
</evidence>
<feature type="compositionally biased region" description="Acidic residues" evidence="9">
    <location>
        <begin position="591"/>
        <end position="608"/>
    </location>
</feature>
<feature type="region of interest" description="Disordered" evidence="9">
    <location>
        <begin position="574"/>
        <end position="610"/>
    </location>
</feature>
<evidence type="ECO:0000259" key="10">
    <source>
        <dbReference type="Pfam" id="PF16019"/>
    </source>
</evidence>
<dbReference type="InterPro" id="IPR023260">
    <property type="entry name" value="Cys/Ser-rich_nuc_prot"/>
</dbReference>
<dbReference type="InterPro" id="IPR031972">
    <property type="entry name" value="CSRNP_N"/>
</dbReference>
<feature type="compositionally biased region" description="Polar residues" evidence="9">
    <location>
        <begin position="479"/>
        <end position="493"/>
    </location>
</feature>
<keyword evidence="6" id="KW-0010">Activator</keyword>
<organism evidence="11 12">
    <name type="scientific">Diaphorina citri</name>
    <name type="common">Asian citrus psyllid</name>
    <dbReference type="NCBI Taxonomy" id="121845"/>
    <lineage>
        <taxon>Eukaryota</taxon>
        <taxon>Metazoa</taxon>
        <taxon>Ecdysozoa</taxon>
        <taxon>Arthropoda</taxon>
        <taxon>Hexapoda</taxon>
        <taxon>Insecta</taxon>
        <taxon>Pterygota</taxon>
        <taxon>Neoptera</taxon>
        <taxon>Paraneoptera</taxon>
        <taxon>Hemiptera</taxon>
        <taxon>Sternorrhyncha</taxon>
        <taxon>Psylloidea</taxon>
        <taxon>Psyllidae</taxon>
        <taxon>Diaphorininae</taxon>
        <taxon>Diaphorina</taxon>
    </lineage>
</organism>
<feature type="compositionally biased region" description="Low complexity" evidence="9">
    <location>
        <begin position="324"/>
        <end position="335"/>
    </location>
</feature>
<dbReference type="PaxDb" id="121845-A0A3Q0IW91"/>
<dbReference type="GO" id="GO:0006915">
    <property type="term" value="P:apoptotic process"/>
    <property type="evidence" value="ECO:0007669"/>
    <property type="project" value="UniProtKB-KW"/>
</dbReference>
<keyword evidence="11" id="KW-1185">Reference proteome</keyword>
<evidence type="ECO:0000256" key="5">
    <source>
        <dbReference type="ARBA" id="ARBA00023125"/>
    </source>
</evidence>
<evidence type="ECO:0000256" key="6">
    <source>
        <dbReference type="ARBA" id="ARBA00023159"/>
    </source>
</evidence>
<dbReference type="GO" id="GO:0043565">
    <property type="term" value="F:sequence-specific DNA binding"/>
    <property type="evidence" value="ECO:0007669"/>
    <property type="project" value="TreeGrafter"/>
</dbReference>
<feature type="region of interest" description="Disordered" evidence="9">
    <location>
        <begin position="28"/>
        <end position="72"/>
    </location>
</feature>